<dbReference type="GO" id="GO:0005829">
    <property type="term" value="C:cytosol"/>
    <property type="evidence" value="ECO:0007669"/>
    <property type="project" value="TreeGrafter"/>
</dbReference>
<dbReference type="InterPro" id="IPR005269">
    <property type="entry name" value="LOG"/>
</dbReference>
<keyword evidence="3" id="KW-0203">Cytokinin biosynthesis</keyword>
<dbReference type="STRING" id="1003.SAMN04488541_101771"/>
<keyword evidence="3" id="KW-0378">Hydrolase</keyword>
<evidence type="ECO:0000256" key="3">
    <source>
        <dbReference type="RuleBase" id="RU363015"/>
    </source>
</evidence>
<reference evidence="5" key="1">
    <citation type="submission" date="2016-10" db="EMBL/GenBank/DDBJ databases">
        <authorList>
            <person name="Varghese N."/>
            <person name="Submissions S."/>
        </authorList>
    </citation>
    <scope>NUCLEOTIDE SEQUENCE [LARGE SCALE GENOMIC DNA]</scope>
    <source>
        <strain>GEY</strain>
        <strain evidence="5">DSM 9560</strain>
    </source>
</reference>
<evidence type="ECO:0000313" key="4">
    <source>
        <dbReference type="EMBL" id="SFF14476.1"/>
    </source>
</evidence>
<dbReference type="AlphaFoldDB" id="A0A1I2GCK8"/>
<comment type="similarity">
    <text evidence="2 3">Belongs to the LOG family.</text>
</comment>
<dbReference type="EC" id="3.2.2.n1" evidence="3"/>
<dbReference type="Gene3D" id="3.40.50.450">
    <property type="match status" value="1"/>
</dbReference>
<dbReference type="GO" id="GO:0009691">
    <property type="term" value="P:cytokinin biosynthetic process"/>
    <property type="evidence" value="ECO:0007669"/>
    <property type="project" value="UniProtKB-UniRule"/>
</dbReference>
<dbReference type="SUPFAM" id="SSF102405">
    <property type="entry name" value="MCP/YpsA-like"/>
    <property type="match status" value="1"/>
</dbReference>
<sequence>MVNMKNICIFCGSAVGKNPIYKQTAQELGLLFVKKQIRLIYGGGRVGLMGIMADTVMQNGGKVVGIIPQFLIEMEVAHSRLSEMIMVKTMHERKKRMTDMAQGFIVMPGGIGTMDEFFEVFTWAQLGLHSKPIGLLNTNGFFDKLLAYIDFAVEEGFVKPQSREMVLIETDAEQLIENMQNYEASHVKKWLTKHQI</sequence>
<evidence type="ECO:0000256" key="2">
    <source>
        <dbReference type="ARBA" id="ARBA00006763"/>
    </source>
</evidence>
<evidence type="ECO:0000256" key="1">
    <source>
        <dbReference type="ARBA" id="ARBA00000274"/>
    </source>
</evidence>
<protein>
    <recommendedName>
        <fullName evidence="3">Cytokinin riboside 5'-monophosphate phosphoribohydrolase</fullName>
        <ecNumber evidence="3">3.2.2.n1</ecNumber>
    </recommendedName>
</protein>
<dbReference type="EMBL" id="FONY01000017">
    <property type="protein sequence ID" value="SFF14476.1"/>
    <property type="molecule type" value="Genomic_DNA"/>
</dbReference>
<dbReference type="PANTHER" id="PTHR31223:SF70">
    <property type="entry name" value="LOG FAMILY PROTEIN YJL055W"/>
    <property type="match status" value="1"/>
</dbReference>
<name>A0A1I2GCK8_9BACT</name>
<comment type="catalytic activity">
    <reaction evidence="1">
        <text>AMP + H2O = D-ribose 5-phosphate + adenine</text>
        <dbReference type="Rhea" id="RHEA:20129"/>
        <dbReference type="ChEBI" id="CHEBI:15377"/>
        <dbReference type="ChEBI" id="CHEBI:16708"/>
        <dbReference type="ChEBI" id="CHEBI:78346"/>
        <dbReference type="ChEBI" id="CHEBI:456215"/>
        <dbReference type="EC" id="3.2.2.4"/>
    </reaction>
</comment>
<dbReference type="Pfam" id="PF03641">
    <property type="entry name" value="Lysine_decarbox"/>
    <property type="match status" value="1"/>
</dbReference>
<dbReference type="Proteomes" id="UP000199513">
    <property type="component" value="Unassembled WGS sequence"/>
</dbReference>
<dbReference type="PANTHER" id="PTHR31223">
    <property type="entry name" value="LOG FAMILY PROTEIN YJL055W"/>
    <property type="match status" value="1"/>
</dbReference>
<accession>A0A1I2GCK8</accession>
<proteinExistence type="inferred from homology"/>
<dbReference type="NCBIfam" id="TIGR00730">
    <property type="entry name" value="Rossman fold protein, TIGR00730 family"/>
    <property type="match status" value="1"/>
</dbReference>
<evidence type="ECO:0000313" key="5">
    <source>
        <dbReference type="Proteomes" id="UP000199513"/>
    </source>
</evidence>
<organism evidence="4 5">
    <name type="scientific">Thermoflexibacter ruber</name>
    <dbReference type="NCBI Taxonomy" id="1003"/>
    <lineage>
        <taxon>Bacteria</taxon>
        <taxon>Pseudomonadati</taxon>
        <taxon>Bacteroidota</taxon>
        <taxon>Cytophagia</taxon>
        <taxon>Cytophagales</taxon>
        <taxon>Thermoflexibacteraceae</taxon>
        <taxon>Thermoflexibacter</taxon>
    </lineage>
</organism>
<dbReference type="GO" id="GO:0008714">
    <property type="term" value="F:AMP nucleosidase activity"/>
    <property type="evidence" value="ECO:0007669"/>
    <property type="project" value="UniProtKB-EC"/>
</dbReference>
<gene>
    <name evidence="4" type="ORF">SAMN04488541_101771</name>
</gene>
<dbReference type="InterPro" id="IPR031100">
    <property type="entry name" value="LOG_fam"/>
</dbReference>
<keyword evidence="5" id="KW-1185">Reference proteome</keyword>